<protein>
    <recommendedName>
        <fullName evidence="3">Alpha-1,4-N-acetylglucosaminyltransferase</fullName>
    </recommendedName>
</protein>
<sequence length="409" mass="45099">MATPGKACNAGVVNITRDTHPYAYWDLKTCMNLVRRLPQGAPLCPDARRDPNGKVIFHVYWSALKSLHRHAFRLIASYLATQDLTTTELWLWSPREMKRDPLFQPFLKVPNVKTKRYDADAEVEGGPLSRHPRRKSITGTTDNKAWADGDLFRLSILHKYGGVYIDADTVLLRDFTPLLGMEFVYNWGNDCTLPNGAIMRLHQGSQAGKGMLHVLATRRPGGISWGPETYQAYWLKTNKKGIDVLPTCFFNPHWLAGCSGCTPWSDQTPSMWNGPFAIHVHGGIWRGQPPSGSDYCRVAALISKQLTASAGGGWSADVAANITAYLPCGSAGPSISGSGVDEMQSAKPRRKSVMGEVEAALSGRSTVHTPRLRTPHSGGGKRWIDGHSWMFTPRRVLDHVASLVTPRGI</sequence>
<dbReference type="Pfam" id="PF04488">
    <property type="entry name" value="Gly_transf_sug"/>
    <property type="match status" value="1"/>
</dbReference>
<dbReference type="SUPFAM" id="SSF53448">
    <property type="entry name" value="Nucleotide-diphospho-sugar transferases"/>
    <property type="match status" value="1"/>
</dbReference>
<dbReference type="InterPro" id="IPR029044">
    <property type="entry name" value="Nucleotide-diphossugar_trans"/>
</dbReference>
<dbReference type="GO" id="GO:0006688">
    <property type="term" value="P:glycosphingolipid biosynthetic process"/>
    <property type="evidence" value="ECO:0007669"/>
    <property type="project" value="TreeGrafter"/>
</dbReference>
<dbReference type="PANTHER" id="PTHR12042">
    <property type="entry name" value="LACTOSYLCERAMIDE 4-ALPHA-GALACTOSYLTRANSFERASE ALPHA- 1,4-GALACTOSYLTRANSFERASE"/>
    <property type="match status" value="1"/>
</dbReference>
<dbReference type="GO" id="GO:0016758">
    <property type="term" value="F:hexosyltransferase activity"/>
    <property type="evidence" value="ECO:0007669"/>
    <property type="project" value="TreeGrafter"/>
</dbReference>
<feature type="region of interest" description="Disordered" evidence="1">
    <location>
        <begin position="120"/>
        <end position="140"/>
    </location>
</feature>
<dbReference type="Gene3D" id="3.90.550.20">
    <property type="match status" value="1"/>
</dbReference>
<dbReference type="PANTHER" id="PTHR12042:SF21">
    <property type="entry name" value="ALPHA1,4-GALACTOSYLTRANSFERASE 1-RELATED"/>
    <property type="match status" value="1"/>
</dbReference>
<reference evidence="2" key="1">
    <citation type="submission" date="2021-01" db="EMBL/GenBank/DDBJ databases">
        <authorList>
            <person name="Corre E."/>
            <person name="Pelletier E."/>
            <person name="Niang G."/>
            <person name="Scheremetjew M."/>
            <person name="Finn R."/>
            <person name="Kale V."/>
            <person name="Holt S."/>
            <person name="Cochrane G."/>
            <person name="Meng A."/>
            <person name="Brown T."/>
            <person name="Cohen L."/>
        </authorList>
    </citation>
    <scope>NUCLEOTIDE SEQUENCE</scope>
    <source>
        <strain evidence="2">CCMP281</strain>
    </source>
</reference>
<dbReference type="AlphaFoldDB" id="A0A7S3F116"/>
<dbReference type="InterPro" id="IPR051981">
    <property type="entry name" value="Glycosyltransf_32"/>
</dbReference>
<dbReference type="EMBL" id="HBHX01037968">
    <property type="protein sequence ID" value="CAE0120428.1"/>
    <property type="molecule type" value="Transcribed_RNA"/>
</dbReference>
<evidence type="ECO:0008006" key="3">
    <source>
        <dbReference type="Google" id="ProtNLM"/>
    </source>
</evidence>
<evidence type="ECO:0000256" key="1">
    <source>
        <dbReference type="SAM" id="MobiDB-lite"/>
    </source>
</evidence>
<accession>A0A7S3F116</accession>
<evidence type="ECO:0000313" key="2">
    <source>
        <dbReference type="EMBL" id="CAE0120428.1"/>
    </source>
</evidence>
<gene>
    <name evidence="2" type="ORF">HERI1096_LOCUS21129</name>
</gene>
<organism evidence="2">
    <name type="scientific">Haptolina ericina</name>
    <dbReference type="NCBI Taxonomy" id="156174"/>
    <lineage>
        <taxon>Eukaryota</taxon>
        <taxon>Haptista</taxon>
        <taxon>Haptophyta</taxon>
        <taxon>Prymnesiophyceae</taxon>
        <taxon>Prymnesiales</taxon>
        <taxon>Prymnesiaceae</taxon>
        <taxon>Haptolina</taxon>
    </lineage>
</organism>
<proteinExistence type="predicted"/>
<name>A0A7S3F116_9EUKA</name>
<dbReference type="GO" id="GO:0016020">
    <property type="term" value="C:membrane"/>
    <property type="evidence" value="ECO:0007669"/>
    <property type="project" value="GOC"/>
</dbReference>
<dbReference type="InterPro" id="IPR007577">
    <property type="entry name" value="GlycoTrfase_DXD_sugar-bd_CS"/>
</dbReference>